<feature type="compositionally biased region" description="Basic and acidic residues" evidence="1">
    <location>
        <begin position="62"/>
        <end position="77"/>
    </location>
</feature>
<keyword evidence="3" id="KW-1185">Reference proteome</keyword>
<accession>A0AAD6WV33</accession>
<reference evidence="2" key="1">
    <citation type="submission" date="2023-03" db="EMBL/GenBank/DDBJ databases">
        <title>Massive genome expansion in bonnet fungi (Mycena s.s.) driven by repeated elements and novel gene families across ecological guilds.</title>
        <authorList>
            <consortium name="Lawrence Berkeley National Laboratory"/>
            <person name="Harder C.B."/>
            <person name="Miyauchi S."/>
            <person name="Viragh M."/>
            <person name="Kuo A."/>
            <person name="Thoen E."/>
            <person name="Andreopoulos B."/>
            <person name="Lu D."/>
            <person name="Skrede I."/>
            <person name="Drula E."/>
            <person name="Henrissat B."/>
            <person name="Morin E."/>
            <person name="Kohler A."/>
            <person name="Barry K."/>
            <person name="LaButti K."/>
            <person name="Morin E."/>
            <person name="Salamov A."/>
            <person name="Lipzen A."/>
            <person name="Mereny Z."/>
            <person name="Hegedus B."/>
            <person name="Baldrian P."/>
            <person name="Stursova M."/>
            <person name="Weitz H."/>
            <person name="Taylor A."/>
            <person name="Grigoriev I.V."/>
            <person name="Nagy L.G."/>
            <person name="Martin F."/>
            <person name="Kauserud H."/>
        </authorList>
    </citation>
    <scope>NUCLEOTIDE SEQUENCE</scope>
    <source>
        <strain evidence="2">CBHHK200</strain>
    </source>
</reference>
<dbReference type="Proteomes" id="UP001218188">
    <property type="component" value="Unassembled WGS sequence"/>
</dbReference>
<evidence type="ECO:0000313" key="3">
    <source>
        <dbReference type="Proteomes" id="UP001218188"/>
    </source>
</evidence>
<dbReference type="AlphaFoldDB" id="A0AAD6WV33"/>
<feature type="region of interest" description="Disordered" evidence="1">
    <location>
        <begin position="56"/>
        <end position="77"/>
    </location>
</feature>
<feature type="region of interest" description="Disordered" evidence="1">
    <location>
        <begin position="92"/>
        <end position="177"/>
    </location>
</feature>
<feature type="region of interest" description="Disordered" evidence="1">
    <location>
        <begin position="1"/>
        <end position="20"/>
    </location>
</feature>
<organism evidence="2 3">
    <name type="scientific">Mycena alexandri</name>
    <dbReference type="NCBI Taxonomy" id="1745969"/>
    <lineage>
        <taxon>Eukaryota</taxon>
        <taxon>Fungi</taxon>
        <taxon>Dikarya</taxon>
        <taxon>Basidiomycota</taxon>
        <taxon>Agaricomycotina</taxon>
        <taxon>Agaricomycetes</taxon>
        <taxon>Agaricomycetidae</taxon>
        <taxon>Agaricales</taxon>
        <taxon>Marasmiineae</taxon>
        <taxon>Mycenaceae</taxon>
        <taxon>Mycena</taxon>
    </lineage>
</organism>
<protein>
    <submittedName>
        <fullName evidence="2">Uncharacterized protein</fullName>
    </submittedName>
</protein>
<proteinExistence type="predicted"/>
<sequence length="177" mass="20991">MTSKNNDAQRAATSRYRERKKAELQLKARQRMAKRRAELKKSEEVWAAYTARARQDNAWYRESNREKLAENERVRRGRRCIDKRGFEAWHKAYLKRHPPPPPAPQEDLPEWPESSDSEHERETDPDASDIPPPPPESASYNEQLNYFLDHLDPTTKPGYVPKPGQEPYFRRGKQRWH</sequence>
<gene>
    <name evidence="2" type="ORF">C8F04DRAFT_1268724</name>
</gene>
<evidence type="ECO:0000313" key="2">
    <source>
        <dbReference type="EMBL" id="KAJ7025880.1"/>
    </source>
</evidence>
<feature type="compositionally biased region" description="Polar residues" evidence="1">
    <location>
        <begin position="1"/>
        <end position="12"/>
    </location>
</feature>
<dbReference type="EMBL" id="JARJCM010000147">
    <property type="protein sequence ID" value="KAJ7025880.1"/>
    <property type="molecule type" value="Genomic_DNA"/>
</dbReference>
<name>A0AAD6WV33_9AGAR</name>
<evidence type="ECO:0000256" key="1">
    <source>
        <dbReference type="SAM" id="MobiDB-lite"/>
    </source>
</evidence>
<comment type="caution">
    <text evidence="2">The sequence shown here is derived from an EMBL/GenBank/DDBJ whole genome shotgun (WGS) entry which is preliminary data.</text>
</comment>